<evidence type="ECO:0000313" key="3">
    <source>
        <dbReference type="Proteomes" id="UP001472677"/>
    </source>
</evidence>
<keyword evidence="3" id="KW-1185">Reference proteome</keyword>
<dbReference type="EMBL" id="JBBPBM010000002">
    <property type="protein sequence ID" value="KAK8597232.1"/>
    <property type="molecule type" value="Genomic_DNA"/>
</dbReference>
<feature type="region of interest" description="Disordered" evidence="1">
    <location>
        <begin position="91"/>
        <end position="142"/>
    </location>
</feature>
<gene>
    <name evidence="2" type="ORF">V6N12_065705</name>
</gene>
<name>A0ABR2GB15_9ROSI</name>
<accession>A0ABR2GB15</accession>
<proteinExistence type="predicted"/>
<feature type="region of interest" description="Disordered" evidence="1">
    <location>
        <begin position="1"/>
        <end position="39"/>
    </location>
</feature>
<sequence>MQIQSSPSLAPAPTQLEKSSQSHMPKKDGSPLRAKSSMLEKSIRELEKLVSESRRRLPREIKLKLAKVARLAGISGNVMDEIKVANSMLPKKKVQRKPEAELDATHFRPEKLSLQRGYDRHKSMKHLENLPLRSPTTFKQSS</sequence>
<dbReference type="Proteomes" id="UP001472677">
    <property type="component" value="Unassembled WGS sequence"/>
</dbReference>
<feature type="compositionally biased region" description="Basic and acidic residues" evidence="1">
    <location>
        <begin position="96"/>
        <end position="128"/>
    </location>
</feature>
<evidence type="ECO:0000256" key="1">
    <source>
        <dbReference type="SAM" id="MobiDB-lite"/>
    </source>
</evidence>
<protein>
    <submittedName>
        <fullName evidence="2">Uncharacterized protein</fullName>
    </submittedName>
</protein>
<organism evidence="2 3">
    <name type="scientific">Hibiscus sabdariffa</name>
    <name type="common">roselle</name>
    <dbReference type="NCBI Taxonomy" id="183260"/>
    <lineage>
        <taxon>Eukaryota</taxon>
        <taxon>Viridiplantae</taxon>
        <taxon>Streptophyta</taxon>
        <taxon>Embryophyta</taxon>
        <taxon>Tracheophyta</taxon>
        <taxon>Spermatophyta</taxon>
        <taxon>Magnoliopsida</taxon>
        <taxon>eudicotyledons</taxon>
        <taxon>Gunneridae</taxon>
        <taxon>Pentapetalae</taxon>
        <taxon>rosids</taxon>
        <taxon>malvids</taxon>
        <taxon>Malvales</taxon>
        <taxon>Malvaceae</taxon>
        <taxon>Malvoideae</taxon>
        <taxon>Hibiscus</taxon>
    </lineage>
</organism>
<comment type="caution">
    <text evidence="2">The sequence shown here is derived from an EMBL/GenBank/DDBJ whole genome shotgun (WGS) entry which is preliminary data.</text>
</comment>
<reference evidence="2 3" key="1">
    <citation type="journal article" date="2024" name="G3 (Bethesda)">
        <title>Genome assembly of Hibiscus sabdariffa L. provides insights into metabolisms of medicinal natural products.</title>
        <authorList>
            <person name="Kim T."/>
        </authorList>
    </citation>
    <scope>NUCLEOTIDE SEQUENCE [LARGE SCALE GENOMIC DNA]</scope>
    <source>
        <strain evidence="2">TK-2024</strain>
        <tissue evidence="2">Old leaves</tissue>
    </source>
</reference>
<evidence type="ECO:0000313" key="2">
    <source>
        <dbReference type="EMBL" id="KAK8597232.1"/>
    </source>
</evidence>